<dbReference type="GO" id="GO:0004425">
    <property type="term" value="F:indole-3-glycerol-phosphate synthase activity"/>
    <property type="evidence" value="ECO:0007669"/>
    <property type="project" value="UniProtKB-EC"/>
</dbReference>
<keyword evidence="11" id="KW-1185">Reference proteome</keyword>
<feature type="domain" description="Indole-3-glycerol phosphate synthase" evidence="9">
    <location>
        <begin position="22"/>
        <end position="279"/>
    </location>
</feature>
<dbReference type="GO" id="GO:0004640">
    <property type="term" value="F:phosphoribosylanthranilate isomerase activity"/>
    <property type="evidence" value="ECO:0007669"/>
    <property type="project" value="TreeGrafter"/>
</dbReference>
<dbReference type="Pfam" id="PF00218">
    <property type="entry name" value="IGPS"/>
    <property type="match status" value="1"/>
</dbReference>
<keyword evidence="7" id="KW-0057">Aromatic amino acid biosynthesis</keyword>
<evidence type="ECO:0000256" key="5">
    <source>
        <dbReference type="ARBA" id="ARBA00022793"/>
    </source>
</evidence>
<dbReference type="CDD" id="cd00331">
    <property type="entry name" value="IGPS"/>
    <property type="match status" value="1"/>
</dbReference>
<comment type="catalytic activity">
    <reaction evidence="1">
        <text>1-(2-carboxyphenylamino)-1-deoxy-D-ribulose 5-phosphate + H(+) = (1S,2R)-1-C-(indol-3-yl)glycerol 3-phosphate + CO2 + H2O</text>
        <dbReference type="Rhea" id="RHEA:23476"/>
        <dbReference type="ChEBI" id="CHEBI:15377"/>
        <dbReference type="ChEBI" id="CHEBI:15378"/>
        <dbReference type="ChEBI" id="CHEBI:16526"/>
        <dbReference type="ChEBI" id="CHEBI:58613"/>
        <dbReference type="ChEBI" id="CHEBI:58866"/>
        <dbReference type="EC" id="4.1.1.48"/>
    </reaction>
</comment>
<dbReference type="InterPro" id="IPR013785">
    <property type="entry name" value="Aldolase_TIM"/>
</dbReference>
<evidence type="ECO:0000313" key="10">
    <source>
        <dbReference type="EMBL" id="ABZ84477.1"/>
    </source>
</evidence>
<dbReference type="InterPro" id="IPR013798">
    <property type="entry name" value="Indole-3-glycerol_P_synth_dom"/>
</dbReference>
<gene>
    <name evidence="10" type="primary">trpC</name>
    <name evidence="10" type="ORF">HM1_1919</name>
</gene>
<dbReference type="SUPFAM" id="SSF51366">
    <property type="entry name" value="Ribulose-phoshate binding barrel"/>
    <property type="match status" value="1"/>
</dbReference>
<dbReference type="InterPro" id="IPR045186">
    <property type="entry name" value="Indole-3-glycerol_P_synth"/>
</dbReference>
<dbReference type="PROSITE" id="PS00614">
    <property type="entry name" value="IGPS"/>
    <property type="match status" value="1"/>
</dbReference>
<dbReference type="PANTHER" id="PTHR22854">
    <property type="entry name" value="TRYPTOPHAN BIOSYNTHESIS PROTEIN"/>
    <property type="match status" value="1"/>
</dbReference>
<comment type="pathway">
    <text evidence="2">Amino-acid biosynthesis; L-tryptophan biosynthesis; L-tryptophan from chorismate: step 4/5.</text>
</comment>
<dbReference type="RefSeq" id="WP_012282978.1">
    <property type="nucleotide sequence ID" value="NC_010337.2"/>
</dbReference>
<dbReference type="GO" id="GO:0000162">
    <property type="term" value="P:L-tryptophan biosynthetic process"/>
    <property type="evidence" value="ECO:0007669"/>
    <property type="project" value="UniProtKB-UniPathway"/>
</dbReference>
<dbReference type="OrthoDB" id="9804217at2"/>
<keyword evidence="6" id="KW-0822">Tryptophan biosynthesis</keyword>
<keyword evidence="4" id="KW-0028">Amino-acid biosynthesis</keyword>
<dbReference type="PANTHER" id="PTHR22854:SF2">
    <property type="entry name" value="INDOLE-3-GLYCEROL-PHOSPHATE SYNTHASE"/>
    <property type="match status" value="1"/>
</dbReference>
<evidence type="ECO:0000256" key="7">
    <source>
        <dbReference type="ARBA" id="ARBA00023141"/>
    </source>
</evidence>
<keyword evidence="5" id="KW-0210">Decarboxylase</keyword>
<dbReference type="InterPro" id="IPR011060">
    <property type="entry name" value="RibuloseP-bd_barrel"/>
</dbReference>
<evidence type="ECO:0000313" key="11">
    <source>
        <dbReference type="Proteomes" id="UP000008550"/>
    </source>
</evidence>
<protein>
    <recommendedName>
        <fullName evidence="3">indole-3-glycerol-phosphate synthase</fullName>
        <ecNumber evidence="3">4.1.1.48</ecNumber>
    </recommendedName>
</protein>
<keyword evidence="8" id="KW-0456">Lyase</keyword>
<dbReference type="KEGG" id="hmo:HM1_1919"/>
<evidence type="ECO:0000256" key="2">
    <source>
        <dbReference type="ARBA" id="ARBA00004696"/>
    </source>
</evidence>
<evidence type="ECO:0000256" key="4">
    <source>
        <dbReference type="ARBA" id="ARBA00022605"/>
    </source>
</evidence>
<evidence type="ECO:0000256" key="6">
    <source>
        <dbReference type="ARBA" id="ARBA00022822"/>
    </source>
</evidence>
<dbReference type="eggNOG" id="COG0134">
    <property type="taxonomic scope" value="Bacteria"/>
</dbReference>
<sequence length="288" mass="30546">MTDPVSPIPLTGFLAILWEIQADRVLKARQEVGLSELARGIARMGPVLDFAGALRRQRPSGPVRVIAEVKRASPSKGPLFPEAKAGDLAARYEQAGASAISILTEEKYFLGCLDDLQEAKEQVSLPVMRKDFLIDPYQIAEARLCGADACLLIAAMLGPSRLDEMCAAALEFGIHTLIEVHGEEDLAWAAEAVEKNRAQRPGWLPVVGINARNLATLKVDKEQALRLGAALPEGVVKVAESGIGGASDGQRALAAGFDAILVGEALVTAADPGKALRDLIGLENRSGL</sequence>
<reference evidence="10 11" key="1">
    <citation type="journal article" date="2008" name="J. Bacteriol.">
        <title>The genome of Heliobacterium modesticaldum, a phototrophic representative of the Firmicutes containing the simplest photosynthetic apparatus.</title>
        <authorList>
            <person name="Sattley W.M."/>
            <person name="Madigan M.T."/>
            <person name="Swingley W.D."/>
            <person name="Cheung P.C."/>
            <person name="Clocksin K.M."/>
            <person name="Conrad A.L."/>
            <person name="Dejesa L.C."/>
            <person name="Honchak B.M."/>
            <person name="Jung D.O."/>
            <person name="Karbach L.E."/>
            <person name="Kurdoglu A."/>
            <person name="Lahiri S."/>
            <person name="Mastrian S.D."/>
            <person name="Page L.E."/>
            <person name="Taylor H.L."/>
            <person name="Wang Z.T."/>
            <person name="Raymond J."/>
            <person name="Chen M."/>
            <person name="Blankenship R.E."/>
            <person name="Touchman J.W."/>
        </authorList>
    </citation>
    <scope>NUCLEOTIDE SEQUENCE [LARGE SCALE GENOMIC DNA]</scope>
    <source>
        <strain evidence="11">ATCC 51547 / Ice1</strain>
    </source>
</reference>
<organism evidence="10 11">
    <name type="scientific">Heliobacterium modesticaldum (strain ATCC 51547 / Ice1)</name>
    <dbReference type="NCBI Taxonomy" id="498761"/>
    <lineage>
        <taxon>Bacteria</taxon>
        <taxon>Bacillati</taxon>
        <taxon>Bacillota</taxon>
        <taxon>Clostridia</taxon>
        <taxon>Eubacteriales</taxon>
        <taxon>Heliobacteriaceae</taxon>
        <taxon>Heliomicrobium</taxon>
    </lineage>
</organism>
<dbReference type="STRING" id="498761.HM1_1919"/>
<dbReference type="UniPathway" id="UPA00035">
    <property type="reaction ID" value="UER00043"/>
</dbReference>
<dbReference type="EMBL" id="CP000930">
    <property type="protein sequence ID" value="ABZ84477.1"/>
    <property type="molecule type" value="Genomic_DNA"/>
</dbReference>
<evidence type="ECO:0000259" key="9">
    <source>
        <dbReference type="Pfam" id="PF00218"/>
    </source>
</evidence>
<proteinExistence type="predicted"/>
<dbReference type="EC" id="4.1.1.48" evidence="3"/>
<evidence type="ECO:0000256" key="8">
    <source>
        <dbReference type="ARBA" id="ARBA00023239"/>
    </source>
</evidence>
<evidence type="ECO:0000256" key="3">
    <source>
        <dbReference type="ARBA" id="ARBA00012362"/>
    </source>
</evidence>
<dbReference type="Gene3D" id="3.20.20.70">
    <property type="entry name" value="Aldolase class I"/>
    <property type="match status" value="1"/>
</dbReference>
<accession>B0TFP7</accession>
<name>B0TFP7_HELMI</name>
<dbReference type="HOGENOM" id="CLU_034247_0_0_9"/>
<dbReference type="Proteomes" id="UP000008550">
    <property type="component" value="Chromosome"/>
</dbReference>
<evidence type="ECO:0000256" key="1">
    <source>
        <dbReference type="ARBA" id="ARBA00001633"/>
    </source>
</evidence>
<dbReference type="InterPro" id="IPR001468">
    <property type="entry name" value="Indole-3-GlycerolPSynthase_CS"/>
</dbReference>
<dbReference type="AlphaFoldDB" id="B0TFP7"/>